<dbReference type="InterPro" id="IPR001034">
    <property type="entry name" value="DeoR_HTH"/>
</dbReference>
<dbReference type="PRINTS" id="PR00037">
    <property type="entry name" value="HTHLACR"/>
</dbReference>
<dbReference type="AlphaFoldDB" id="A0A173ZCC6"/>
<evidence type="ECO:0000256" key="3">
    <source>
        <dbReference type="ARBA" id="ARBA00023163"/>
    </source>
</evidence>
<evidence type="ECO:0000313" key="6">
    <source>
        <dbReference type="Proteomes" id="UP000095706"/>
    </source>
</evidence>
<sequence>MLTQQRHEIILKLLKEKGSITVTEVRDLLDTSESTVRRDITALDKEGKLEKVFGGAVEAGQKVTAHEYTVAQKNELNCDAKRKIAEYAASLIEPDDFVFLDAGTTTAHMIDFIGTTSAVFVTNAVAHAQRLASRGYKVILVGGELKSSTEAVVGNQAIRTIQEYHFTKGFFGTNGVTRRSGCTTPDVNEAVIKKTAMEQCRQCYVLCDASKFNSISSVTFADFEKPIFITDRKVPGYEKSKHIIVCETERK</sequence>
<dbReference type="GO" id="GO:0003700">
    <property type="term" value="F:DNA-binding transcription factor activity"/>
    <property type="evidence" value="ECO:0007669"/>
    <property type="project" value="InterPro"/>
</dbReference>
<name>A0A173ZCC6_9FIRM</name>
<dbReference type="EMBL" id="CYYV01000003">
    <property type="protein sequence ID" value="CUN73657.1"/>
    <property type="molecule type" value="Genomic_DNA"/>
</dbReference>
<dbReference type="InterPro" id="IPR050313">
    <property type="entry name" value="Carb_Metab_HTH_regulators"/>
</dbReference>
<gene>
    <name evidence="5" type="primary">lacR</name>
    <name evidence="5" type="ORF">ERS852406_00584</name>
</gene>
<dbReference type="GO" id="GO:0003677">
    <property type="term" value="F:DNA binding"/>
    <property type="evidence" value="ECO:0007669"/>
    <property type="project" value="UniProtKB-KW"/>
</dbReference>
<dbReference type="Gene3D" id="1.10.10.10">
    <property type="entry name" value="Winged helix-like DNA-binding domain superfamily/Winged helix DNA-binding domain"/>
    <property type="match status" value="1"/>
</dbReference>
<dbReference type="SMART" id="SM00420">
    <property type="entry name" value="HTH_DEOR"/>
    <property type="match status" value="1"/>
</dbReference>
<dbReference type="Gene3D" id="3.40.50.1360">
    <property type="match status" value="1"/>
</dbReference>
<feature type="domain" description="HTH deoR-type" evidence="4">
    <location>
        <begin position="3"/>
        <end position="58"/>
    </location>
</feature>
<dbReference type="Pfam" id="PF08220">
    <property type="entry name" value="HTH_DeoR"/>
    <property type="match status" value="1"/>
</dbReference>
<keyword evidence="5" id="KW-0808">Transferase</keyword>
<accession>A0A173ZCC6</accession>
<dbReference type="PANTHER" id="PTHR30363:SF56">
    <property type="entry name" value="TRANSCRIPTIONAL REGULATOR, DEOR FAMILY"/>
    <property type="match status" value="1"/>
</dbReference>
<organism evidence="5 6">
    <name type="scientific">Fusicatenibacter saccharivorans</name>
    <dbReference type="NCBI Taxonomy" id="1150298"/>
    <lineage>
        <taxon>Bacteria</taxon>
        <taxon>Bacillati</taxon>
        <taxon>Bacillota</taxon>
        <taxon>Clostridia</taxon>
        <taxon>Lachnospirales</taxon>
        <taxon>Lachnospiraceae</taxon>
        <taxon>Fusicatenibacter</taxon>
    </lineage>
</organism>
<evidence type="ECO:0000259" key="4">
    <source>
        <dbReference type="PROSITE" id="PS51000"/>
    </source>
</evidence>
<evidence type="ECO:0000256" key="2">
    <source>
        <dbReference type="ARBA" id="ARBA00023125"/>
    </source>
</evidence>
<dbReference type="InterPro" id="IPR036388">
    <property type="entry name" value="WH-like_DNA-bd_sf"/>
</dbReference>
<reference evidence="5 6" key="1">
    <citation type="submission" date="2015-09" db="EMBL/GenBank/DDBJ databases">
        <authorList>
            <consortium name="Pathogen Informatics"/>
        </authorList>
    </citation>
    <scope>NUCLEOTIDE SEQUENCE [LARGE SCALE GENOMIC DNA]</scope>
    <source>
        <strain evidence="5 6">2789STDY5608849</strain>
    </source>
</reference>
<proteinExistence type="predicted"/>
<dbReference type="PROSITE" id="PS00894">
    <property type="entry name" value="HTH_DEOR_1"/>
    <property type="match status" value="1"/>
</dbReference>
<dbReference type="PROSITE" id="PS51000">
    <property type="entry name" value="HTH_DEOR_2"/>
    <property type="match status" value="1"/>
</dbReference>
<dbReference type="RefSeq" id="WP_055226343.1">
    <property type="nucleotide sequence ID" value="NZ_CAXSRP010000001.1"/>
</dbReference>
<keyword evidence="1" id="KW-0805">Transcription regulation</keyword>
<dbReference type="Proteomes" id="UP000095706">
    <property type="component" value="Unassembled WGS sequence"/>
</dbReference>
<dbReference type="Pfam" id="PF00455">
    <property type="entry name" value="DeoRC"/>
    <property type="match status" value="1"/>
</dbReference>
<dbReference type="PANTHER" id="PTHR30363">
    <property type="entry name" value="HTH-TYPE TRANSCRIPTIONAL REGULATOR SRLR-RELATED"/>
    <property type="match status" value="1"/>
</dbReference>
<dbReference type="InterPro" id="IPR036390">
    <property type="entry name" value="WH_DNA-bd_sf"/>
</dbReference>
<dbReference type="InterPro" id="IPR037171">
    <property type="entry name" value="NagB/RpiA_transferase-like"/>
</dbReference>
<dbReference type="InterPro" id="IPR018356">
    <property type="entry name" value="Tscrpt_reg_HTH_DeoR_CS"/>
</dbReference>
<dbReference type="SUPFAM" id="SSF100950">
    <property type="entry name" value="NagB/RpiA/CoA transferase-like"/>
    <property type="match status" value="1"/>
</dbReference>
<dbReference type="SUPFAM" id="SSF46785">
    <property type="entry name" value="Winged helix' DNA-binding domain"/>
    <property type="match status" value="1"/>
</dbReference>
<protein>
    <submittedName>
        <fullName evidence="5">Lactose phosphotransferase system repressor</fullName>
    </submittedName>
</protein>
<dbReference type="InterPro" id="IPR014036">
    <property type="entry name" value="DeoR-like_C"/>
</dbReference>
<keyword evidence="3" id="KW-0804">Transcription</keyword>
<dbReference type="SMART" id="SM01134">
    <property type="entry name" value="DeoRC"/>
    <property type="match status" value="1"/>
</dbReference>
<dbReference type="GO" id="GO:0016740">
    <property type="term" value="F:transferase activity"/>
    <property type="evidence" value="ECO:0007669"/>
    <property type="project" value="UniProtKB-KW"/>
</dbReference>
<keyword evidence="2" id="KW-0238">DNA-binding</keyword>
<evidence type="ECO:0000313" key="5">
    <source>
        <dbReference type="EMBL" id="CUN73657.1"/>
    </source>
</evidence>
<evidence type="ECO:0000256" key="1">
    <source>
        <dbReference type="ARBA" id="ARBA00023015"/>
    </source>
</evidence>